<sequence length="448" mass="49606">MLLDLSVELLEAIGTQLPQPDHAILRQFLACFFSVLTLNTSRNGLDEYGVDKLKALATGGTGWSLHAKTLHIIPAKMANDDHDEKPVDLLAAALSSLSKIQTVVWHARMPQQGYWAWGQTVITNFLNALDTLDDLELNISGTINLSTLQVQNVRKFTLTGPDRNWGLWRQFHMKMTQPLPSIYQDITRLVCQNRLTSLHLEGINHWSVVWRTLRSATRIRLTEITTSVVTQDLFDYLTSYSGLGKLKLDSPDGGSVDESDRLADSFFETVLPRHAESLTELSCPAAFESRFSFGTHNVNVVSLFHKLTKLEMSINAGAVREVDPPTAFVDADGKKYPVVCIGVPVEADQADIDPVVTLLLETAAMFPALKSLTILSAETERNRSAWCGNGRIHHTSAVDTAIGNAVKAFRTDVPCSAIVHAGYSTHELRPLPEEGQLAYEQTGPWSRY</sequence>
<gene>
    <name evidence="1" type="ORF">MSAN_01588800</name>
</gene>
<reference evidence="1" key="1">
    <citation type="submission" date="2020-05" db="EMBL/GenBank/DDBJ databases">
        <title>Mycena genomes resolve the evolution of fungal bioluminescence.</title>
        <authorList>
            <person name="Tsai I.J."/>
        </authorList>
    </citation>
    <scope>NUCLEOTIDE SEQUENCE</scope>
    <source>
        <strain evidence="1">160909Yilan</strain>
    </source>
</reference>
<name>A0A8H6Y1J5_9AGAR</name>
<evidence type="ECO:0000313" key="1">
    <source>
        <dbReference type="EMBL" id="KAF7351563.1"/>
    </source>
</evidence>
<dbReference type="OrthoDB" id="2986625at2759"/>
<organism evidence="1 2">
    <name type="scientific">Mycena sanguinolenta</name>
    <dbReference type="NCBI Taxonomy" id="230812"/>
    <lineage>
        <taxon>Eukaryota</taxon>
        <taxon>Fungi</taxon>
        <taxon>Dikarya</taxon>
        <taxon>Basidiomycota</taxon>
        <taxon>Agaricomycotina</taxon>
        <taxon>Agaricomycetes</taxon>
        <taxon>Agaricomycetidae</taxon>
        <taxon>Agaricales</taxon>
        <taxon>Marasmiineae</taxon>
        <taxon>Mycenaceae</taxon>
        <taxon>Mycena</taxon>
    </lineage>
</organism>
<accession>A0A8H6Y1J5</accession>
<evidence type="ECO:0000313" key="2">
    <source>
        <dbReference type="Proteomes" id="UP000623467"/>
    </source>
</evidence>
<protein>
    <submittedName>
        <fullName evidence="1">Uncharacterized protein</fullName>
    </submittedName>
</protein>
<keyword evidence="2" id="KW-1185">Reference proteome</keyword>
<comment type="caution">
    <text evidence="1">The sequence shown here is derived from an EMBL/GenBank/DDBJ whole genome shotgun (WGS) entry which is preliminary data.</text>
</comment>
<dbReference type="EMBL" id="JACAZH010000013">
    <property type="protein sequence ID" value="KAF7351563.1"/>
    <property type="molecule type" value="Genomic_DNA"/>
</dbReference>
<dbReference type="AlphaFoldDB" id="A0A8H6Y1J5"/>
<dbReference type="Proteomes" id="UP000623467">
    <property type="component" value="Unassembled WGS sequence"/>
</dbReference>
<proteinExistence type="predicted"/>